<dbReference type="EMBL" id="JAIZAY010000022">
    <property type="protein sequence ID" value="KAJ8020446.1"/>
    <property type="molecule type" value="Genomic_DNA"/>
</dbReference>
<keyword evidence="4" id="KW-0479">Metal-binding</keyword>
<dbReference type="Proteomes" id="UP001152320">
    <property type="component" value="Chromosome 22"/>
</dbReference>
<sequence>MLPTCFRIKPHVKQVAIGLRQFCKPLVGANYTYGQRKRTLCTPSTQDATNQKDWREAASLMVFAKDDNQPKNSVFDYKMLFLKRQSTANDAYGGASVFPGGVIDDADLSPEWMHVFKKLGIMSMNNFGWEHLKNKPRAGPIASPRAKDLLPNDVAFRLCAIRETFEESGILIASSHDYVKQSMKNVSAKTFAPSSCYRELEENKVLEWRRKISSDANQFLVMCKELDIFPNIWSLFEVNNLLTPRVNKRRYDTMFYLSALESQPGVIIDEKEMTNDQWLNPAEGLQLHFEGDINLFPPQLLECAKWLDFPKITDVQNYAAKVMDEGREICLPVAFHLKDCLVQTLPGDDCYPENVSLASISENPKLEETEEENLKRCKNLHRITFYDKTRKSLRLDCNIKLPHKNHPPRNINSQDWAMAKVQ</sequence>
<dbReference type="CDD" id="cd18870">
    <property type="entry name" value="NUDIX_AcylCoAdiphos_Nudt19"/>
    <property type="match status" value="1"/>
</dbReference>
<evidence type="ECO:0000256" key="5">
    <source>
        <dbReference type="ARBA" id="ARBA00022801"/>
    </source>
</evidence>
<comment type="cofactor">
    <cofactor evidence="1">
        <name>Mn(2+)</name>
        <dbReference type="ChEBI" id="CHEBI:29035"/>
    </cofactor>
</comment>
<dbReference type="GO" id="GO:0046872">
    <property type="term" value="F:metal ion binding"/>
    <property type="evidence" value="ECO:0007669"/>
    <property type="project" value="UniProtKB-KW"/>
</dbReference>
<evidence type="ECO:0000313" key="9">
    <source>
        <dbReference type="Proteomes" id="UP001152320"/>
    </source>
</evidence>
<name>A0A9Q0YKK1_HOLLE</name>
<evidence type="ECO:0000256" key="2">
    <source>
        <dbReference type="ARBA" id="ARBA00001946"/>
    </source>
</evidence>
<keyword evidence="6" id="KW-0460">Magnesium</keyword>
<dbReference type="SUPFAM" id="SSF55811">
    <property type="entry name" value="Nudix"/>
    <property type="match status" value="1"/>
</dbReference>
<dbReference type="OrthoDB" id="1695362at2759"/>
<dbReference type="Gene3D" id="3.90.79.10">
    <property type="entry name" value="Nucleoside Triphosphate Pyrophosphohydrolase"/>
    <property type="match status" value="1"/>
</dbReference>
<keyword evidence="5" id="KW-0378">Hydrolase</keyword>
<evidence type="ECO:0000256" key="3">
    <source>
        <dbReference type="ARBA" id="ARBA00005582"/>
    </source>
</evidence>
<evidence type="ECO:0000256" key="1">
    <source>
        <dbReference type="ARBA" id="ARBA00001936"/>
    </source>
</evidence>
<evidence type="ECO:0000256" key="7">
    <source>
        <dbReference type="ARBA" id="ARBA00023211"/>
    </source>
</evidence>
<comment type="cofactor">
    <cofactor evidence="2">
        <name>Mg(2+)</name>
        <dbReference type="ChEBI" id="CHEBI:18420"/>
    </cofactor>
</comment>
<dbReference type="GO" id="GO:0005739">
    <property type="term" value="C:mitochondrion"/>
    <property type="evidence" value="ECO:0007669"/>
    <property type="project" value="TreeGrafter"/>
</dbReference>
<dbReference type="PANTHER" id="PTHR12318:SF0">
    <property type="entry name" value="ACYL-COENZYME A DIPHOSPHATASE NUDT19"/>
    <property type="match status" value="1"/>
</dbReference>
<evidence type="ECO:0000256" key="6">
    <source>
        <dbReference type="ARBA" id="ARBA00022842"/>
    </source>
</evidence>
<gene>
    <name evidence="8" type="ORF">HOLleu_40037</name>
</gene>
<dbReference type="PANTHER" id="PTHR12318">
    <property type="entry name" value="TESTOSTERONE-REGULATED PROTEIN RP2"/>
    <property type="match status" value="1"/>
</dbReference>
<evidence type="ECO:0000256" key="4">
    <source>
        <dbReference type="ARBA" id="ARBA00022723"/>
    </source>
</evidence>
<keyword evidence="7" id="KW-0464">Manganese</keyword>
<dbReference type="InterPro" id="IPR015797">
    <property type="entry name" value="NUDIX_hydrolase-like_dom_sf"/>
</dbReference>
<organism evidence="8 9">
    <name type="scientific">Holothuria leucospilota</name>
    <name type="common">Black long sea cucumber</name>
    <name type="synonym">Mertensiothuria leucospilota</name>
    <dbReference type="NCBI Taxonomy" id="206669"/>
    <lineage>
        <taxon>Eukaryota</taxon>
        <taxon>Metazoa</taxon>
        <taxon>Echinodermata</taxon>
        <taxon>Eleutherozoa</taxon>
        <taxon>Echinozoa</taxon>
        <taxon>Holothuroidea</taxon>
        <taxon>Aspidochirotacea</taxon>
        <taxon>Aspidochirotida</taxon>
        <taxon>Holothuriidae</taxon>
        <taxon>Holothuria</taxon>
    </lineage>
</organism>
<evidence type="ECO:0000313" key="8">
    <source>
        <dbReference type="EMBL" id="KAJ8020446.1"/>
    </source>
</evidence>
<dbReference type="GO" id="GO:0016818">
    <property type="term" value="F:hydrolase activity, acting on acid anhydrides, in phosphorus-containing anhydrides"/>
    <property type="evidence" value="ECO:0007669"/>
    <property type="project" value="InterPro"/>
</dbReference>
<dbReference type="AlphaFoldDB" id="A0A9Q0YKK1"/>
<protein>
    <submittedName>
        <fullName evidence="8">Nucleoside diphosphate-linked moiety X motif 19</fullName>
    </submittedName>
</protein>
<keyword evidence="9" id="KW-1185">Reference proteome</keyword>
<dbReference type="InterPro" id="IPR039121">
    <property type="entry name" value="NUDT19"/>
</dbReference>
<proteinExistence type="inferred from homology"/>
<accession>A0A9Q0YKK1</accession>
<reference evidence="8" key="1">
    <citation type="submission" date="2021-10" db="EMBL/GenBank/DDBJ databases">
        <title>Tropical sea cucumber genome reveals ecological adaptation and Cuvierian tubules defense mechanism.</title>
        <authorList>
            <person name="Chen T."/>
        </authorList>
    </citation>
    <scope>NUCLEOTIDE SEQUENCE</scope>
    <source>
        <strain evidence="8">Nanhai2018</strain>
        <tissue evidence="8">Muscle</tissue>
    </source>
</reference>
<comment type="similarity">
    <text evidence="3">Belongs to the Nudix hydrolase family.</text>
</comment>
<comment type="caution">
    <text evidence="8">The sequence shown here is derived from an EMBL/GenBank/DDBJ whole genome shotgun (WGS) entry which is preliminary data.</text>
</comment>